<dbReference type="PROSITE" id="PS00755">
    <property type="entry name" value="SECY_1"/>
    <property type="match status" value="1"/>
</dbReference>
<evidence type="ECO:0000256" key="3">
    <source>
        <dbReference type="ARBA" id="ARBA00022448"/>
    </source>
</evidence>
<organism evidence="10 11">
    <name type="scientific">Absicoccus intestinalis</name>
    <dbReference type="NCBI Taxonomy" id="2926319"/>
    <lineage>
        <taxon>Bacteria</taxon>
        <taxon>Bacillati</taxon>
        <taxon>Bacillota</taxon>
        <taxon>Erysipelotrichia</taxon>
        <taxon>Erysipelotrichales</taxon>
        <taxon>Erysipelotrichaceae</taxon>
        <taxon>Absicoccus</taxon>
    </lineage>
</organism>
<feature type="transmembrane region" description="Helical" evidence="9">
    <location>
        <begin position="362"/>
        <end position="382"/>
    </location>
</feature>
<protein>
    <recommendedName>
        <fullName evidence="12">Accessory Sec system protein translocase subunit SecY2</fullName>
    </recommendedName>
</protein>
<feature type="transmembrane region" description="Helical" evidence="9">
    <location>
        <begin position="12"/>
        <end position="34"/>
    </location>
</feature>
<name>A0ABU4WP30_9FIRM</name>
<evidence type="ECO:0000256" key="8">
    <source>
        <dbReference type="ARBA" id="ARBA00023136"/>
    </source>
</evidence>
<sequence length="398" mass="44860">MDIKKPYELYKRIGFSLLILIIYLMGRSILLYGVSSDMGPTAGTIQSIVATMLSGDRYQRTIMALGIMPYINASLLVQVISSLKNANSRTKISKQKQDRWMLITAIIFTIFMALMQSANLTYQSSAGPVFWVRLFVTIELMGGAMVTYFLCKTNEKHGIGASMPIILLNVLTALATNMNIYHFYSYPILAMISVAIMVGTLYLENSFIKVPLQRVSIHNIHADQNYIAYKRNPVGIMPVMFATSVFIILRYFIRFLTYLLPTSQVLAHLRQNMLMTKPLGIGIYLIIIFTLSIVFSFIMLNPAESARQLQHNGDSIIGIYAGEKTKQYLVKIVLKWSIISGLIQAGCMSITLILAMHHAIPTPLALIPSSGMILVSIICSLVQEIENYYRYDAYRFFM</sequence>
<dbReference type="Pfam" id="PF00344">
    <property type="entry name" value="SecY"/>
    <property type="match status" value="1"/>
</dbReference>
<feature type="transmembrane region" description="Helical" evidence="9">
    <location>
        <begin position="62"/>
        <end position="80"/>
    </location>
</feature>
<feature type="transmembrane region" description="Helical" evidence="9">
    <location>
        <begin position="239"/>
        <end position="261"/>
    </location>
</feature>
<feature type="transmembrane region" description="Helical" evidence="9">
    <location>
        <begin position="184"/>
        <end position="203"/>
    </location>
</feature>
<keyword evidence="11" id="KW-1185">Reference proteome</keyword>
<dbReference type="Gene3D" id="1.10.3370.10">
    <property type="entry name" value="SecY subunit domain"/>
    <property type="match status" value="1"/>
</dbReference>
<comment type="caution">
    <text evidence="10">The sequence shown here is derived from an EMBL/GenBank/DDBJ whole genome shotgun (WGS) entry which is preliminary data.</text>
</comment>
<dbReference type="PIRSF" id="PIRSF004557">
    <property type="entry name" value="SecY"/>
    <property type="match status" value="1"/>
</dbReference>
<evidence type="ECO:0000256" key="6">
    <source>
        <dbReference type="ARBA" id="ARBA00022989"/>
    </source>
</evidence>
<evidence type="ECO:0000313" key="11">
    <source>
        <dbReference type="Proteomes" id="UP001285244"/>
    </source>
</evidence>
<feature type="transmembrane region" description="Helical" evidence="9">
    <location>
        <begin position="130"/>
        <end position="151"/>
    </location>
</feature>
<evidence type="ECO:0008006" key="12">
    <source>
        <dbReference type="Google" id="ProtNLM"/>
    </source>
</evidence>
<dbReference type="RefSeq" id="WP_320326305.1">
    <property type="nucleotide sequence ID" value="NZ_JALBUS010000017.1"/>
</dbReference>
<accession>A0ABU4WP30</accession>
<dbReference type="InterPro" id="IPR030659">
    <property type="entry name" value="SecY_CS"/>
</dbReference>
<comment type="subcellular location">
    <subcellularLocation>
        <location evidence="1">Membrane</location>
        <topology evidence="1">Multi-pass membrane protein</topology>
    </subcellularLocation>
</comment>
<dbReference type="Proteomes" id="UP001285244">
    <property type="component" value="Unassembled WGS sequence"/>
</dbReference>
<evidence type="ECO:0000256" key="5">
    <source>
        <dbReference type="ARBA" id="ARBA00022927"/>
    </source>
</evidence>
<feature type="transmembrane region" description="Helical" evidence="9">
    <location>
        <begin position="281"/>
        <end position="300"/>
    </location>
</feature>
<evidence type="ECO:0000256" key="4">
    <source>
        <dbReference type="ARBA" id="ARBA00022692"/>
    </source>
</evidence>
<reference evidence="10 11" key="1">
    <citation type="submission" date="2022-03" db="EMBL/GenBank/DDBJ databases">
        <title>Novel taxa within the pig intestine.</title>
        <authorList>
            <person name="Wylensek D."/>
            <person name="Bishof K."/>
            <person name="Afrizal A."/>
            <person name="Clavel T."/>
        </authorList>
    </citation>
    <scope>NUCLEOTIDE SEQUENCE [LARGE SCALE GENOMIC DNA]</scope>
    <source>
        <strain evidence="10 11">Cla-KB-P134</strain>
    </source>
</reference>
<dbReference type="InterPro" id="IPR002208">
    <property type="entry name" value="SecY/SEC61-alpha"/>
</dbReference>
<keyword evidence="5" id="KW-0653">Protein transport</keyword>
<dbReference type="PRINTS" id="PR00303">
    <property type="entry name" value="SECYTRNLCASE"/>
</dbReference>
<evidence type="ECO:0000313" key="10">
    <source>
        <dbReference type="EMBL" id="MDX8418044.1"/>
    </source>
</evidence>
<evidence type="ECO:0000256" key="1">
    <source>
        <dbReference type="ARBA" id="ARBA00004141"/>
    </source>
</evidence>
<evidence type="ECO:0000256" key="9">
    <source>
        <dbReference type="SAM" id="Phobius"/>
    </source>
</evidence>
<keyword evidence="4 9" id="KW-0812">Transmembrane</keyword>
<dbReference type="EMBL" id="JALBUS010000017">
    <property type="protein sequence ID" value="MDX8418044.1"/>
    <property type="molecule type" value="Genomic_DNA"/>
</dbReference>
<keyword evidence="8 9" id="KW-0472">Membrane</keyword>
<keyword evidence="6 9" id="KW-1133">Transmembrane helix</keyword>
<dbReference type="InterPro" id="IPR023201">
    <property type="entry name" value="SecY_dom_sf"/>
</dbReference>
<evidence type="ECO:0000256" key="7">
    <source>
        <dbReference type="ARBA" id="ARBA00023010"/>
    </source>
</evidence>
<feature type="transmembrane region" description="Helical" evidence="9">
    <location>
        <begin position="100"/>
        <end position="118"/>
    </location>
</feature>
<gene>
    <name evidence="10" type="ORF">MOZ64_09380</name>
</gene>
<evidence type="ECO:0000256" key="2">
    <source>
        <dbReference type="ARBA" id="ARBA00005751"/>
    </source>
</evidence>
<dbReference type="SUPFAM" id="SSF103491">
    <property type="entry name" value="Preprotein translocase SecY subunit"/>
    <property type="match status" value="1"/>
</dbReference>
<proteinExistence type="inferred from homology"/>
<feature type="transmembrane region" description="Helical" evidence="9">
    <location>
        <begin position="333"/>
        <end position="356"/>
    </location>
</feature>
<feature type="transmembrane region" description="Helical" evidence="9">
    <location>
        <begin position="158"/>
        <end position="178"/>
    </location>
</feature>
<comment type="similarity">
    <text evidence="2">Belongs to the SecY/SEC61-alpha family.</text>
</comment>
<keyword evidence="3" id="KW-0813">Transport</keyword>
<keyword evidence="7" id="KW-0811">Translocation</keyword>